<keyword evidence="2" id="KW-1185">Reference proteome</keyword>
<organism evidence="1 2">
    <name type="scientific">Desulfofustis limnaeus</name>
    <dbReference type="NCBI Taxonomy" id="2740163"/>
    <lineage>
        <taxon>Bacteria</taxon>
        <taxon>Pseudomonadati</taxon>
        <taxon>Thermodesulfobacteriota</taxon>
        <taxon>Desulfobulbia</taxon>
        <taxon>Desulfobulbales</taxon>
        <taxon>Desulfocapsaceae</taxon>
        <taxon>Desulfofustis</taxon>
    </lineage>
</organism>
<protein>
    <submittedName>
        <fullName evidence="1">Uncharacterized protein</fullName>
    </submittedName>
</protein>
<accession>A0ABM7WCZ4</accession>
<dbReference type="EMBL" id="AP025516">
    <property type="protein sequence ID" value="BDD88864.1"/>
    <property type="molecule type" value="Genomic_DNA"/>
</dbReference>
<gene>
    <name evidence="1" type="ORF">DPPLL_32290</name>
</gene>
<reference evidence="1 2" key="1">
    <citation type="submission" date="2022-01" db="EMBL/GenBank/DDBJ databases">
        <title>Desulfofustis limnae sp. nov., a novel mesophilic sulfate-reducing bacterium isolated from marsh soil.</title>
        <authorList>
            <person name="Watanabe M."/>
            <person name="Takahashi A."/>
            <person name="Kojima H."/>
            <person name="Fukui M."/>
        </authorList>
    </citation>
    <scope>NUCLEOTIDE SEQUENCE [LARGE SCALE GENOMIC DNA]</scope>
    <source>
        <strain evidence="1 2">PPLL</strain>
    </source>
</reference>
<dbReference type="RefSeq" id="WP_284152195.1">
    <property type="nucleotide sequence ID" value="NZ_AP025516.1"/>
</dbReference>
<evidence type="ECO:0000313" key="1">
    <source>
        <dbReference type="EMBL" id="BDD88864.1"/>
    </source>
</evidence>
<name>A0ABM7WCZ4_9BACT</name>
<dbReference type="Proteomes" id="UP000830055">
    <property type="component" value="Chromosome"/>
</dbReference>
<proteinExistence type="predicted"/>
<sequence>MATPTVYKWDDGDAPVLNGLVGSFTNLLKKCLVEGYTDKAPAGWTIEFENLDGTTIALRNSHINGTGSFLRIADGTIEFSKTGYEFMSSIDTGLGQFDNTLKTRKSDWADGSAVKWVLIATSTFFHFFVYPSVKTTTATALMTPGNSGQQGSLTHFCFGDFISMEDDGFNVALCAGFIHRVDGGASYLVARSFGTLGPSFISSTLYTEYLKPTTGIVTPRYLSGQQGPLTLAMTMESPIGGLRSARETGSRALVGPEYRHDGPLYLTRPMLMEAPASYTYRDIVVRGYLPGLFFPCHDAFGSFIPLTCGPFETVNLFQTLTKNDRTFMLFPHVANSNTDPARFAYSVVMVDIGGDWDVS</sequence>
<evidence type="ECO:0000313" key="2">
    <source>
        <dbReference type="Proteomes" id="UP000830055"/>
    </source>
</evidence>